<protein>
    <submittedName>
        <fullName evidence="3">Thioredoxin family protein</fullName>
    </submittedName>
</protein>
<keyword evidence="4" id="KW-1185">Reference proteome</keyword>
<dbReference type="CDD" id="cd02947">
    <property type="entry name" value="TRX_family"/>
    <property type="match status" value="1"/>
</dbReference>
<gene>
    <name evidence="3" type="ORF">LOC71_00385</name>
</gene>
<accession>A0ABS8NB17</accession>
<dbReference type="RefSeq" id="WP_230270313.1">
    <property type="nucleotide sequence ID" value="NZ_JAJKFW010000003.1"/>
</dbReference>
<dbReference type="Gene3D" id="3.40.30.10">
    <property type="entry name" value="Glutaredoxin"/>
    <property type="match status" value="1"/>
</dbReference>
<comment type="caution">
    <text evidence="3">The sequence shown here is derived from an EMBL/GenBank/DDBJ whole genome shotgun (WGS) entry which is preliminary data.</text>
</comment>
<feature type="domain" description="Thioredoxin" evidence="2">
    <location>
        <begin position="801"/>
        <end position="971"/>
    </location>
</feature>
<dbReference type="PROSITE" id="PS51352">
    <property type="entry name" value="THIOREDOXIN_2"/>
    <property type="match status" value="1"/>
</dbReference>
<dbReference type="EMBL" id="JAJKFW010000003">
    <property type="protein sequence ID" value="MCC9640713.1"/>
    <property type="molecule type" value="Genomic_DNA"/>
</dbReference>
<proteinExistence type="predicted"/>
<dbReference type="InterPro" id="IPR036249">
    <property type="entry name" value="Thioredoxin-like_sf"/>
</dbReference>
<keyword evidence="1" id="KW-0732">Signal</keyword>
<evidence type="ECO:0000259" key="2">
    <source>
        <dbReference type="PROSITE" id="PS51352"/>
    </source>
</evidence>
<sequence length="993" mass="110837">MRWKSDSKLPFLLPLLFVSFLFPSQARTDELPEPDFDQPTEFTGTVVDQAGEPVPNAKVEIHYYDGKNPLQTQATQADSEGQFHFRVLVGKIGFERTSFRARSPDGSQLSFDRMEKDVSNQRPVPIQLQLEKAKTGTIRVVDRDHQPVEEAKLSVRIASGFNIDAFNSVSPGQYTFSYPPSDRIHSVLAWKNGQGADYELYAVPRDRRNDQNAKAPEFPDHGATLELDGASSVTINVTDSEGNPLPDVDIYPWLLFKDSENDTINLSFSNSAFSEVTDADGRVTFEWIPRWQKRPITYWLSRDGFVQTRANQMRFGPETNLSVVMTRTVPIRGRVVDAEGKPAANIMIRAQGRGYAMDGGRGIDTTKHDGTFEMQVPGEQLYLLTVDDETWVSDGVPTFVVNDNQPVEGLTLTLRKPTLVSGRITDEVTGEPVGNERMSCYLYGTPLNELDGVSIANPDDSNRYVRPMIYFAAETDEDGRYELKLGDGTYSLRPPQRGKAVEFKVAGESGKQVDASIETIQKVMLQGIVRNAMDGTPVPGAKLDGVAREFIRTDWKATTDAAGQFSVETDGAAAYIHVTNENGQLASITKIDDQTKSVEIELHPVGSARGVLYQRDSDEPAANTVINYAVNVPGKNNRSFSPRFGGKVTTDDEGKFLLDSLTANQEYSLSLERDSQGRSMRVGTAFVEPGEAVDLGTLKIPSPPKPYVPPTLDERIERAMAVDGTPLERFGRAVHRIQRSKQMLLIAVGTVDEPRLHDFMQWRYEDSDYRKVRDDYLVMAINTASDDQQELARELLDEIGIKNIEPSIEFSLVLIDAEGKLIEHASGDDFIVDGKLSKSHVIEWLDSFRPDPIDANELFAATLAKAKKQNKRVIVQETATWCGPCHMLSDFLSEHRAWEKDYLWVKMDHRYTGAYELMKELRDGADGGIPWFAIVDADGNRLVTSNQGEGGRNIGFPSSESGQRHLKRMLMQTKLTMTEDEITSLVDQLKEDD</sequence>
<organism evidence="3 4">
    <name type="scientific">Rhodopirellula halodulae</name>
    <dbReference type="NCBI Taxonomy" id="2894198"/>
    <lineage>
        <taxon>Bacteria</taxon>
        <taxon>Pseudomonadati</taxon>
        <taxon>Planctomycetota</taxon>
        <taxon>Planctomycetia</taxon>
        <taxon>Pirellulales</taxon>
        <taxon>Pirellulaceae</taxon>
        <taxon>Rhodopirellula</taxon>
    </lineage>
</organism>
<dbReference type="SUPFAM" id="SSF49464">
    <property type="entry name" value="Carboxypeptidase regulatory domain-like"/>
    <property type="match status" value="1"/>
</dbReference>
<dbReference type="SUPFAM" id="SSF52833">
    <property type="entry name" value="Thioredoxin-like"/>
    <property type="match status" value="1"/>
</dbReference>
<dbReference type="InterPro" id="IPR008969">
    <property type="entry name" value="CarboxyPept-like_regulatory"/>
</dbReference>
<name>A0ABS8NB17_9BACT</name>
<evidence type="ECO:0000313" key="4">
    <source>
        <dbReference type="Proteomes" id="UP001430306"/>
    </source>
</evidence>
<dbReference type="Proteomes" id="UP001430306">
    <property type="component" value="Unassembled WGS sequence"/>
</dbReference>
<evidence type="ECO:0000313" key="3">
    <source>
        <dbReference type="EMBL" id="MCC9640713.1"/>
    </source>
</evidence>
<feature type="chain" id="PRO_5046977899" evidence="1">
    <location>
        <begin position="27"/>
        <end position="993"/>
    </location>
</feature>
<reference evidence="3" key="1">
    <citation type="submission" date="2021-11" db="EMBL/GenBank/DDBJ databases">
        <title>Genome sequence.</title>
        <authorList>
            <person name="Sun Q."/>
        </authorList>
    </citation>
    <scope>NUCLEOTIDE SEQUENCE</scope>
    <source>
        <strain evidence="3">JC740</strain>
    </source>
</reference>
<evidence type="ECO:0000256" key="1">
    <source>
        <dbReference type="SAM" id="SignalP"/>
    </source>
</evidence>
<feature type="signal peptide" evidence="1">
    <location>
        <begin position="1"/>
        <end position="26"/>
    </location>
</feature>
<dbReference type="InterPro" id="IPR013766">
    <property type="entry name" value="Thioredoxin_domain"/>
</dbReference>
<dbReference type="Gene3D" id="2.60.40.1120">
    <property type="entry name" value="Carboxypeptidase-like, regulatory domain"/>
    <property type="match status" value="1"/>
</dbReference>